<evidence type="ECO:0000313" key="7">
    <source>
        <dbReference type="Proteomes" id="UP001240447"/>
    </source>
</evidence>
<evidence type="ECO:0000256" key="3">
    <source>
        <dbReference type="ARBA" id="ARBA00022692"/>
    </source>
</evidence>
<proteinExistence type="inferred from homology"/>
<accession>A0ABT9NRD2</accession>
<comment type="similarity">
    <text evidence="2">Belongs to the TMEM86 family.</text>
</comment>
<dbReference type="PANTHER" id="PTHR31885:SF6">
    <property type="entry name" value="GH04784P"/>
    <property type="match status" value="1"/>
</dbReference>
<evidence type="ECO:0000256" key="1">
    <source>
        <dbReference type="ARBA" id="ARBA00004141"/>
    </source>
</evidence>
<dbReference type="EMBL" id="JAUSQM010000001">
    <property type="protein sequence ID" value="MDP9822734.1"/>
    <property type="molecule type" value="Genomic_DNA"/>
</dbReference>
<evidence type="ECO:0000256" key="5">
    <source>
        <dbReference type="ARBA" id="ARBA00023136"/>
    </source>
</evidence>
<dbReference type="Pfam" id="PF07947">
    <property type="entry name" value="YhhN"/>
    <property type="match status" value="1"/>
</dbReference>
<sequence length="246" mass="25392">MPEPAVPPAPVPARTRWRRPALRAAYVALAATDTALAASTDPRAHRLRRYTKPALLPLLVAGNPAGDQRLLVTAQLASTAGDVALLRSGDGALRAGMTAFAVAQGSYLTRFVLTRRTRTAPAATATRTVATPGLPRLRAAFGVLAGTNAVVAGVAARRRDPALQAPTTAYGLLLSAMALGAFSARGTRAARILVSAGAASFVFSDSVLAVREHVWPEAPAVLEGAVMASYTSAQLLLAEGISALPR</sequence>
<dbReference type="PANTHER" id="PTHR31885">
    <property type="entry name" value="GH04784P"/>
    <property type="match status" value="1"/>
</dbReference>
<comment type="subcellular location">
    <subcellularLocation>
        <location evidence="1">Membrane</location>
        <topology evidence="1">Multi-pass membrane protein</topology>
    </subcellularLocation>
</comment>
<reference evidence="6 7" key="1">
    <citation type="submission" date="2023-07" db="EMBL/GenBank/DDBJ databases">
        <title>Sequencing the genomes of 1000 actinobacteria strains.</title>
        <authorList>
            <person name="Klenk H.-P."/>
        </authorList>
    </citation>
    <scope>NUCLEOTIDE SEQUENCE [LARGE SCALE GENOMIC DNA]</scope>
    <source>
        <strain evidence="6 7">GD13</strain>
    </source>
</reference>
<keyword evidence="5" id="KW-0472">Membrane</keyword>
<evidence type="ECO:0000256" key="2">
    <source>
        <dbReference type="ARBA" id="ARBA00007375"/>
    </source>
</evidence>
<dbReference type="RefSeq" id="WP_068118013.1">
    <property type="nucleotide sequence ID" value="NZ_CCXJ01000115.1"/>
</dbReference>
<name>A0ABT9NRD2_9ACTN</name>
<comment type="caution">
    <text evidence="6">The sequence shown here is derived from an EMBL/GenBank/DDBJ whole genome shotgun (WGS) entry which is preliminary data.</text>
</comment>
<evidence type="ECO:0000256" key="4">
    <source>
        <dbReference type="ARBA" id="ARBA00022989"/>
    </source>
</evidence>
<keyword evidence="7" id="KW-1185">Reference proteome</keyword>
<keyword evidence="4" id="KW-1133">Transmembrane helix</keyword>
<keyword evidence="3" id="KW-0812">Transmembrane</keyword>
<protein>
    <submittedName>
        <fullName evidence="6">Membrane protein YhhN</fullName>
    </submittedName>
</protein>
<dbReference type="InterPro" id="IPR012506">
    <property type="entry name" value="TMEM86B-like"/>
</dbReference>
<evidence type="ECO:0000313" key="6">
    <source>
        <dbReference type="EMBL" id="MDP9822734.1"/>
    </source>
</evidence>
<dbReference type="Proteomes" id="UP001240447">
    <property type="component" value="Unassembled WGS sequence"/>
</dbReference>
<gene>
    <name evidence="6" type="ORF">J2S59_002543</name>
</gene>
<organism evidence="6 7">
    <name type="scientific">Nocardioides massiliensis</name>
    <dbReference type="NCBI Taxonomy" id="1325935"/>
    <lineage>
        <taxon>Bacteria</taxon>
        <taxon>Bacillati</taxon>
        <taxon>Actinomycetota</taxon>
        <taxon>Actinomycetes</taxon>
        <taxon>Propionibacteriales</taxon>
        <taxon>Nocardioidaceae</taxon>
        <taxon>Nocardioides</taxon>
    </lineage>
</organism>